<proteinExistence type="predicted"/>
<accession>A0A9D1FUN5</accession>
<gene>
    <name evidence="1" type="ORF">IAD41_01405</name>
</gene>
<feature type="non-terminal residue" evidence="1">
    <location>
        <position position="1"/>
    </location>
</feature>
<comment type="caution">
    <text evidence="1">The sequence shown here is derived from an EMBL/GenBank/DDBJ whole genome shotgun (WGS) entry which is preliminary data.</text>
</comment>
<reference evidence="1" key="2">
    <citation type="journal article" date="2021" name="PeerJ">
        <title>Extensive microbial diversity within the chicken gut microbiome revealed by metagenomics and culture.</title>
        <authorList>
            <person name="Gilroy R."/>
            <person name="Ravi A."/>
            <person name="Getino M."/>
            <person name="Pursley I."/>
            <person name="Horton D.L."/>
            <person name="Alikhan N.F."/>
            <person name="Baker D."/>
            <person name="Gharbi K."/>
            <person name="Hall N."/>
            <person name="Watson M."/>
            <person name="Adriaenssens E.M."/>
            <person name="Foster-Nyarko E."/>
            <person name="Jarju S."/>
            <person name="Secka A."/>
            <person name="Antonio M."/>
            <person name="Oren A."/>
            <person name="Chaudhuri R.R."/>
            <person name="La Ragione R."/>
            <person name="Hildebrand F."/>
            <person name="Pallen M.J."/>
        </authorList>
    </citation>
    <scope>NUCLEOTIDE SEQUENCE</scope>
    <source>
        <strain evidence="1">CHK152-2994</strain>
    </source>
</reference>
<organism evidence="1 2">
    <name type="scientific">Candidatus Scatenecus faecavium</name>
    <dbReference type="NCBI Taxonomy" id="2840915"/>
    <lineage>
        <taxon>Bacteria</taxon>
        <taxon>Candidatus Scatenecus</taxon>
    </lineage>
</organism>
<dbReference type="AlphaFoldDB" id="A0A9D1FUN5"/>
<sequence length="49" mass="5561">SDDLINTAKVNEIDERNDIMSEELSKMSENININFVTKTLYKVAVKSIS</sequence>
<evidence type="ECO:0000313" key="1">
    <source>
        <dbReference type="EMBL" id="HIS82248.1"/>
    </source>
</evidence>
<dbReference type="Proteomes" id="UP000824139">
    <property type="component" value="Unassembled WGS sequence"/>
</dbReference>
<reference evidence="1" key="1">
    <citation type="submission" date="2020-10" db="EMBL/GenBank/DDBJ databases">
        <authorList>
            <person name="Gilroy R."/>
        </authorList>
    </citation>
    <scope>NUCLEOTIDE SEQUENCE</scope>
    <source>
        <strain evidence="1">CHK152-2994</strain>
    </source>
</reference>
<name>A0A9D1FUN5_9BACT</name>
<dbReference type="EMBL" id="DVJO01000031">
    <property type="protein sequence ID" value="HIS82248.1"/>
    <property type="molecule type" value="Genomic_DNA"/>
</dbReference>
<evidence type="ECO:0000313" key="2">
    <source>
        <dbReference type="Proteomes" id="UP000824139"/>
    </source>
</evidence>
<protein>
    <submittedName>
        <fullName evidence="1">Uncharacterized protein</fullName>
    </submittedName>
</protein>